<dbReference type="GO" id="GO:0003723">
    <property type="term" value="F:RNA binding"/>
    <property type="evidence" value="ECO:0007669"/>
    <property type="project" value="InterPro"/>
</dbReference>
<evidence type="ECO:0000256" key="1">
    <source>
        <dbReference type="ARBA" id="ARBA00022737"/>
    </source>
</evidence>
<feature type="repeat" description="PPR" evidence="2">
    <location>
        <begin position="190"/>
        <end position="224"/>
    </location>
</feature>
<dbReference type="Pfam" id="PF12854">
    <property type="entry name" value="PPR_1"/>
    <property type="match status" value="1"/>
</dbReference>
<dbReference type="EMBL" id="WHWC01000004">
    <property type="protein sequence ID" value="KAG8385019.1"/>
    <property type="molecule type" value="Genomic_DNA"/>
</dbReference>
<gene>
    <name evidence="3" type="ORF">BUALT_Bualt04G0179400</name>
</gene>
<reference evidence="3" key="1">
    <citation type="submission" date="2019-10" db="EMBL/GenBank/DDBJ databases">
        <authorList>
            <person name="Zhang R."/>
            <person name="Pan Y."/>
            <person name="Wang J."/>
            <person name="Ma R."/>
            <person name="Yu S."/>
        </authorList>
    </citation>
    <scope>NUCLEOTIDE SEQUENCE</scope>
    <source>
        <strain evidence="3">LA-IB0</strain>
        <tissue evidence="3">Leaf</tissue>
    </source>
</reference>
<dbReference type="NCBIfam" id="TIGR00756">
    <property type="entry name" value="PPR"/>
    <property type="match status" value="4"/>
</dbReference>
<dbReference type="InterPro" id="IPR046848">
    <property type="entry name" value="E_motif"/>
</dbReference>
<evidence type="ECO:0008006" key="5">
    <source>
        <dbReference type="Google" id="ProtNLM"/>
    </source>
</evidence>
<dbReference type="FunFam" id="1.25.40.10:FF:000090">
    <property type="entry name" value="Pentatricopeptide repeat-containing protein, chloroplastic"/>
    <property type="match status" value="1"/>
</dbReference>
<feature type="repeat" description="PPR" evidence="2">
    <location>
        <begin position="86"/>
        <end position="120"/>
    </location>
</feature>
<evidence type="ECO:0000256" key="2">
    <source>
        <dbReference type="PROSITE-ProRule" id="PRU00708"/>
    </source>
</evidence>
<comment type="caution">
    <text evidence="3">The sequence shown here is derived from an EMBL/GenBank/DDBJ whole genome shotgun (WGS) entry which is preliminary data.</text>
</comment>
<organism evidence="3 4">
    <name type="scientific">Buddleja alternifolia</name>
    <dbReference type="NCBI Taxonomy" id="168488"/>
    <lineage>
        <taxon>Eukaryota</taxon>
        <taxon>Viridiplantae</taxon>
        <taxon>Streptophyta</taxon>
        <taxon>Embryophyta</taxon>
        <taxon>Tracheophyta</taxon>
        <taxon>Spermatophyta</taxon>
        <taxon>Magnoliopsida</taxon>
        <taxon>eudicotyledons</taxon>
        <taxon>Gunneridae</taxon>
        <taxon>Pentapetalae</taxon>
        <taxon>asterids</taxon>
        <taxon>lamiids</taxon>
        <taxon>Lamiales</taxon>
        <taxon>Scrophulariaceae</taxon>
        <taxon>Buddlejeae</taxon>
        <taxon>Buddleja</taxon>
    </lineage>
</organism>
<evidence type="ECO:0000313" key="3">
    <source>
        <dbReference type="EMBL" id="KAG8385019.1"/>
    </source>
</evidence>
<sequence length="507" mass="57381">MMRSIKWYVRDLLYKRHYSSNAIISKLARSGNSLEALNAFSNMRKLSINPNRWTLSLVIKSCSALYDLNFGKQAHQQAFIFGYGSDLYVSSALIDMYCKCGQLEHARALFDEIPQRNVVSWTSMMTGYIKNDYPHEAILLFKVLLVEEQDDVHLDSAAMISILSACSHVSEKTTTEEVHGFVLKSGLDWDLGVGNTLIDAYGKCGEVDFCMKVFDEMSEKDLISWNCMIWVCMQHGLAARAIEIFHSMVKNSNIEYNAVTLSLVLQACANLGALQMGKSILDQVLKMNLEDNVYVGTSIIDMYCKCGRVKMARRVFDRMKEKNVKSWSAMIAGYGIHGQAREALELFSDMLEAGIRPNNITFLSVLAACSHAGLVDEGWYWFCAMQHRFDIDPGLEHYGCIVDLLGRAGYLEKAHDVIMKMKVKPDIVIWCSLLGSCRIHKNVELGERAAEKLFELDPNNSGYHRMLSNIYADAGRWDDVKRMRTFVKDRRLVKSVGFRGCLAKLSS</sequence>
<dbReference type="FunFam" id="1.25.40.10:FF:000968">
    <property type="entry name" value="Pentatricopeptide repeat-containing protein, mitochondrial"/>
    <property type="match status" value="1"/>
</dbReference>
<dbReference type="PANTHER" id="PTHR47926:SF500">
    <property type="entry name" value="REPEAT-CONTAINING PROTEIN, PUTATIVE-RELATED"/>
    <property type="match status" value="1"/>
</dbReference>
<dbReference type="Pfam" id="PF20431">
    <property type="entry name" value="E_motif"/>
    <property type="match status" value="1"/>
</dbReference>
<dbReference type="Pfam" id="PF13041">
    <property type="entry name" value="PPR_2"/>
    <property type="match status" value="2"/>
</dbReference>
<keyword evidence="4" id="KW-1185">Reference proteome</keyword>
<dbReference type="Proteomes" id="UP000826271">
    <property type="component" value="Unassembled WGS sequence"/>
</dbReference>
<evidence type="ECO:0000313" key="4">
    <source>
        <dbReference type="Proteomes" id="UP000826271"/>
    </source>
</evidence>
<dbReference type="Pfam" id="PF01535">
    <property type="entry name" value="PPR"/>
    <property type="match status" value="4"/>
</dbReference>
<dbReference type="PROSITE" id="PS51375">
    <property type="entry name" value="PPR"/>
    <property type="match status" value="4"/>
</dbReference>
<dbReference type="InterPro" id="IPR002885">
    <property type="entry name" value="PPR_rpt"/>
</dbReference>
<dbReference type="PANTHER" id="PTHR47926">
    <property type="entry name" value="PENTATRICOPEPTIDE REPEAT-CONTAINING PROTEIN"/>
    <property type="match status" value="1"/>
</dbReference>
<name>A0AAV6XPX1_9LAMI</name>
<dbReference type="Gene3D" id="1.25.40.10">
    <property type="entry name" value="Tetratricopeptide repeat domain"/>
    <property type="match status" value="5"/>
</dbReference>
<dbReference type="FunFam" id="1.25.40.10:FF:000396">
    <property type="entry name" value="Pentatricopeptide repeat-containing protein At2g36730"/>
    <property type="match status" value="1"/>
</dbReference>
<dbReference type="InterPro" id="IPR046960">
    <property type="entry name" value="PPR_At4g14850-like_plant"/>
</dbReference>
<feature type="repeat" description="PPR" evidence="2">
    <location>
        <begin position="323"/>
        <end position="357"/>
    </location>
</feature>
<keyword evidence="1" id="KW-0677">Repeat</keyword>
<accession>A0AAV6XPX1</accession>
<feature type="repeat" description="PPR" evidence="2">
    <location>
        <begin position="292"/>
        <end position="322"/>
    </location>
</feature>
<dbReference type="SUPFAM" id="SSF48452">
    <property type="entry name" value="TPR-like"/>
    <property type="match status" value="1"/>
</dbReference>
<protein>
    <recommendedName>
        <fullName evidence="5">Pentatricopeptide repeat-containing protein</fullName>
    </recommendedName>
</protein>
<dbReference type="InterPro" id="IPR011990">
    <property type="entry name" value="TPR-like_helical_dom_sf"/>
</dbReference>
<dbReference type="AlphaFoldDB" id="A0AAV6XPX1"/>
<dbReference type="GO" id="GO:0009451">
    <property type="term" value="P:RNA modification"/>
    <property type="evidence" value="ECO:0007669"/>
    <property type="project" value="InterPro"/>
</dbReference>
<proteinExistence type="predicted"/>